<reference evidence="1" key="1">
    <citation type="journal article" date="2014" name="Int. J. Syst. Evol. Microbiol.">
        <title>Complete genome sequence of Corynebacterium casei LMG S-19264T (=DSM 44701T), isolated from a smear-ripened cheese.</title>
        <authorList>
            <consortium name="US DOE Joint Genome Institute (JGI-PGF)"/>
            <person name="Walter F."/>
            <person name="Albersmeier A."/>
            <person name="Kalinowski J."/>
            <person name="Ruckert C."/>
        </authorList>
    </citation>
    <scope>NUCLEOTIDE SEQUENCE</scope>
    <source>
        <strain evidence="1">CGMCC 4.7430</strain>
    </source>
</reference>
<sequence>MVAAWATFAAGMLLAERRVPAGWAWLGMVSYSVYLIHPILLEIVDGLLADPVSVAWPYRVGLVTAVVRISVRQSLSDFLQRDRGRSRGDGVGSVVCELMGGMTKRWRSLRLRVWAAQCAHPSPSRCACK</sequence>
<organism evidence="1 2">
    <name type="scientific">Nonomuraea glycinis</name>
    <dbReference type="NCBI Taxonomy" id="2047744"/>
    <lineage>
        <taxon>Bacteria</taxon>
        <taxon>Bacillati</taxon>
        <taxon>Actinomycetota</taxon>
        <taxon>Actinomycetes</taxon>
        <taxon>Streptosporangiales</taxon>
        <taxon>Streptosporangiaceae</taxon>
        <taxon>Nonomuraea</taxon>
    </lineage>
</organism>
<reference evidence="1" key="2">
    <citation type="submission" date="2020-09" db="EMBL/GenBank/DDBJ databases">
        <authorList>
            <person name="Sun Q."/>
            <person name="Zhou Y."/>
        </authorList>
    </citation>
    <scope>NUCLEOTIDE SEQUENCE</scope>
    <source>
        <strain evidence="1">CGMCC 4.7430</strain>
    </source>
</reference>
<protein>
    <recommendedName>
        <fullName evidence="3">Acyltransferase</fullName>
    </recommendedName>
</protein>
<evidence type="ECO:0008006" key="3">
    <source>
        <dbReference type="Google" id="ProtNLM"/>
    </source>
</evidence>
<comment type="caution">
    <text evidence="1">The sequence shown here is derived from an EMBL/GenBank/DDBJ whole genome shotgun (WGS) entry which is preliminary data.</text>
</comment>
<evidence type="ECO:0000313" key="1">
    <source>
        <dbReference type="EMBL" id="GGP13612.1"/>
    </source>
</evidence>
<dbReference type="Proteomes" id="UP000660745">
    <property type="component" value="Unassembled WGS sequence"/>
</dbReference>
<accession>A0A918AA98</accession>
<name>A0A918AA98_9ACTN</name>
<evidence type="ECO:0000313" key="2">
    <source>
        <dbReference type="Proteomes" id="UP000660745"/>
    </source>
</evidence>
<keyword evidence="2" id="KW-1185">Reference proteome</keyword>
<dbReference type="AlphaFoldDB" id="A0A918AA98"/>
<dbReference type="EMBL" id="BMNK01000014">
    <property type="protein sequence ID" value="GGP13612.1"/>
    <property type="molecule type" value="Genomic_DNA"/>
</dbReference>
<proteinExistence type="predicted"/>
<gene>
    <name evidence="1" type="ORF">GCM10012278_66080</name>
</gene>